<keyword evidence="2" id="KW-1185">Reference proteome</keyword>
<dbReference type="EMBL" id="JAGHQL010000097">
    <property type="protein sequence ID" value="KAH0538774.1"/>
    <property type="molecule type" value="Genomic_DNA"/>
</dbReference>
<dbReference type="InterPro" id="IPR053169">
    <property type="entry name" value="MUG_Protein"/>
</dbReference>
<reference evidence="1" key="1">
    <citation type="submission" date="2021-03" db="EMBL/GenBank/DDBJ databases">
        <title>Comparative genomics and phylogenomic investigation of the class Geoglossomycetes provide insights into ecological specialization and systematics.</title>
        <authorList>
            <person name="Melie T."/>
            <person name="Pirro S."/>
            <person name="Miller A.N."/>
            <person name="Quandt A."/>
        </authorList>
    </citation>
    <scope>NUCLEOTIDE SEQUENCE</scope>
    <source>
        <strain evidence="1">GBOQ0MN5Z8</strain>
    </source>
</reference>
<dbReference type="PANTHER" id="PTHR47791">
    <property type="entry name" value="MEIOTICALLY UP-REGULATED GENE 191 PROTEIN"/>
    <property type="match status" value="1"/>
</dbReference>
<proteinExistence type="predicted"/>
<dbReference type="InterPro" id="IPR008928">
    <property type="entry name" value="6-hairpin_glycosidase_sf"/>
</dbReference>
<dbReference type="InterPro" id="IPR005198">
    <property type="entry name" value="Glyco_hydro_76"/>
</dbReference>
<evidence type="ECO:0000313" key="1">
    <source>
        <dbReference type="EMBL" id="KAH0538774.1"/>
    </source>
</evidence>
<dbReference type="Proteomes" id="UP000698800">
    <property type="component" value="Unassembled WGS sequence"/>
</dbReference>
<dbReference type="SUPFAM" id="SSF48208">
    <property type="entry name" value="Six-hairpin glycosidases"/>
    <property type="match status" value="1"/>
</dbReference>
<sequence length="425" mass="48212">MCTGASVTKAISKSRDIISPGCKSPNGFNAEGLMLVDTFWTYFWRQDRRVFAAKYSSAETIIALEAVVEAEQSAQGRYTKKLTAAFNAVERYKNPRYGAYCAWHNFAGNDDIYFDDNAQVAIAQIAAYRLTQEEVYLERAREVIRFIRTGWDHYRGGVRWHLRTSGPPYTSRNTCSTVLTALACLRLAQLGAIDEQLRQSSISFAEKAVHWTIDGLKSDECLIMDGFSEHDGCFRIDRTTYTYNTGMTILALSLIYSMRPSDQIRLWAIELATAAVDHSKGLFDLSVRNTEVRYWWDSTFFTHLLVEGLLAFLDVFGQDIDAQLTSRIASEVRREMKYMVDYLKDKSDGLYFRNLRLYVIGDTQLSQYKLLTGDENRELRADGSERVDGSKEAADRKLTKTLLGNGGAARGLLIAARLEDDRSFK</sequence>
<dbReference type="AlphaFoldDB" id="A0A9P8I1W8"/>
<gene>
    <name evidence="1" type="ORF">FGG08_004662</name>
</gene>
<organism evidence="1 2">
    <name type="scientific">Glutinoglossum americanum</name>
    <dbReference type="NCBI Taxonomy" id="1670608"/>
    <lineage>
        <taxon>Eukaryota</taxon>
        <taxon>Fungi</taxon>
        <taxon>Dikarya</taxon>
        <taxon>Ascomycota</taxon>
        <taxon>Pezizomycotina</taxon>
        <taxon>Geoglossomycetes</taxon>
        <taxon>Geoglossales</taxon>
        <taxon>Geoglossaceae</taxon>
        <taxon>Glutinoglossum</taxon>
    </lineage>
</organism>
<dbReference type="Gene3D" id="1.50.10.20">
    <property type="match status" value="1"/>
</dbReference>
<dbReference type="GO" id="GO:0005975">
    <property type="term" value="P:carbohydrate metabolic process"/>
    <property type="evidence" value="ECO:0007669"/>
    <property type="project" value="InterPro"/>
</dbReference>
<comment type="caution">
    <text evidence="1">The sequence shown here is derived from an EMBL/GenBank/DDBJ whole genome shotgun (WGS) entry which is preliminary data.</text>
</comment>
<dbReference type="PANTHER" id="PTHR47791:SF3">
    <property type="entry name" value="MEIOTICALLY UP-REGULATED GENE 191 PROTEIN"/>
    <property type="match status" value="1"/>
</dbReference>
<evidence type="ECO:0000313" key="2">
    <source>
        <dbReference type="Proteomes" id="UP000698800"/>
    </source>
</evidence>
<protein>
    <submittedName>
        <fullName evidence="1">Uncharacterized protein</fullName>
    </submittedName>
</protein>
<name>A0A9P8I1W8_9PEZI</name>
<accession>A0A9P8I1W8</accession>
<dbReference type="OrthoDB" id="9984024at2759"/>
<dbReference type="Pfam" id="PF03663">
    <property type="entry name" value="Glyco_hydro_76"/>
    <property type="match status" value="1"/>
</dbReference>